<sequence>MAPTLPDMGKCLYVFKEKLSNYPIILSIQSIILQFNQILFQQNNFINGQFILQQYQLTKLAMYELQQGDLIGNVYKVKKLLSQGSFGRVYLGRNIESGMKVAIKVEKQEMSNCFSIEREVKILKKLRGIPQVPQLLWHGKHNEFQVMITKMLGFDLIYFLKKHKRFSNECIFNIAQQMLEILENIHKKNVLHRDLKPENILGKRHSDQIYLIDYGIAKDFVKSKKQSQVKIPFIGTSRYASITAHQGLEQSRRDDLESLGYVLIYLFKQKLPWSNYENSENDRLERIGQLKSEIPLKEICEGCPQQLYIYMIQVAELNHQQIPNYQKLKSIFQLKINHKQHVIFDWSNTQLVNSKTSQDRTKNTLKQNKYDSVQQIKLSIEKMSSRHLHTITFHVDSNASSCFNSQQSSSMQHSFGSHQSVQVDFMNSESSENSQKQQQINKISTFEAFLITDDIMPIKDQLQLMELENQDLEIKHNLLHYHSVYYNFKNPFQSLLQLRMN</sequence>
<protein>
    <recommendedName>
        <fullName evidence="1">Casein kinase I</fullName>
    </recommendedName>
</protein>
<dbReference type="EMBL" id="CAJJDP010000095">
    <property type="protein sequence ID" value="CAD8189840.1"/>
    <property type="molecule type" value="Genomic_DNA"/>
</dbReference>
<accession>A0A8S1WM92</accession>
<dbReference type="OMA" id="VPQLLWH"/>
<dbReference type="InterPro" id="IPR050235">
    <property type="entry name" value="CK1_Ser-Thr_kinase"/>
</dbReference>
<evidence type="ECO:0000313" key="3">
    <source>
        <dbReference type="EMBL" id="CAD8189840.1"/>
    </source>
</evidence>
<dbReference type="GO" id="GO:0004672">
    <property type="term" value="F:protein kinase activity"/>
    <property type="evidence" value="ECO:0007669"/>
    <property type="project" value="InterPro"/>
</dbReference>
<organism evidence="3 4">
    <name type="scientific">Paramecium octaurelia</name>
    <dbReference type="NCBI Taxonomy" id="43137"/>
    <lineage>
        <taxon>Eukaryota</taxon>
        <taxon>Sar</taxon>
        <taxon>Alveolata</taxon>
        <taxon>Ciliophora</taxon>
        <taxon>Intramacronucleata</taxon>
        <taxon>Oligohymenophorea</taxon>
        <taxon>Peniculida</taxon>
        <taxon>Parameciidae</taxon>
        <taxon>Paramecium</taxon>
    </lineage>
</organism>
<dbReference type="InterPro" id="IPR000719">
    <property type="entry name" value="Prot_kinase_dom"/>
</dbReference>
<name>A0A8S1WM92_PAROT</name>
<evidence type="ECO:0000313" key="4">
    <source>
        <dbReference type="Proteomes" id="UP000683925"/>
    </source>
</evidence>
<evidence type="ECO:0000256" key="1">
    <source>
        <dbReference type="ARBA" id="ARBA00023860"/>
    </source>
</evidence>
<reference evidence="3" key="1">
    <citation type="submission" date="2021-01" db="EMBL/GenBank/DDBJ databases">
        <authorList>
            <consortium name="Genoscope - CEA"/>
            <person name="William W."/>
        </authorList>
    </citation>
    <scope>NUCLEOTIDE SEQUENCE</scope>
</reference>
<gene>
    <name evidence="3" type="ORF">POCTA_138.1.T0960031</name>
</gene>
<dbReference type="Proteomes" id="UP000683925">
    <property type="component" value="Unassembled WGS sequence"/>
</dbReference>
<dbReference type="AlphaFoldDB" id="A0A8S1WM92"/>
<dbReference type="FunFam" id="1.10.510.10:FF:002418">
    <property type="entry name" value="Uncharacterized protein"/>
    <property type="match status" value="1"/>
</dbReference>
<evidence type="ECO:0000259" key="2">
    <source>
        <dbReference type="PROSITE" id="PS50011"/>
    </source>
</evidence>
<dbReference type="GO" id="GO:0005524">
    <property type="term" value="F:ATP binding"/>
    <property type="evidence" value="ECO:0007669"/>
    <property type="project" value="InterPro"/>
</dbReference>
<feature type="domain" description="Protein kinase" evidence="2">
    <location>
        <begin position="75"/>
        <end position="344"/>
    </location>
</feature>
<dbReference type="SMART" id="SM00220">
    <property type="entry name" value="S_TKc"/>
    <property type="match status" value="1"/>
</dbReference>
<dbReference type="PANTHER" id="PTHR11909">
    <property type="entry name" value="CASEIN KINASE-RELATED"/>
    <property type="match status" value="1"/>
</dbReference>
<comment type="caution">
    <text evidence="3">The sequence shown here is derived from an EMBL/GenBank/DDBJ whole genome shotgun (WGS) entry which is preliminary data.</text>
</comment>
<dbReference type="OrthoDB" id="301277at2759"/>
<dbReference type="PROSITE" id="PS50011">
    <property type="entry name" value="PROTEIN_KINASE_DOM"/>
    <property type="match status" value="1"/>
</dbReference>
<proteinExistence type="predicted"/>
<dbReference type="Pfam" id="PF00069">
    <property type="entry name" value="Pkinase"/>
    <property type="match status" value="1"/>
</dbReference>
<keyword evidence="4" id="KW-1185">Reference proteome</keyword>